<dbReference type="EMBL" id="BMQL01000015">
    <property type="protein sequence ID" value="GGR12903.1"/>
    <property type="molecule type" value="Genomic_DNA"/>
</dbReference>
<keyword evidence="1" id="KW-0472">Membrane</keyword>
<evidence type="ECO:0000313" key="3">
    <source>
        <dbReference type="Proteomes" id="UP000603865"/>
    </source>
</evidence>
<name>A0A918C9R1_9DEIO</name>
<dbReference type="AlphaFoldDB" id="A0A918C9R1"/>
<organism evidence="2 3">
    <name type="scientific">Deinococcus ruber</name>
    <dbReference type="NCBI Taxonomy" id="1848197"/>
    <lineage>
        <taxon>Bacteria</taxon>
        <taxon>Thermotogati</taxon>
        <taxon>Deinococcota</taxon>
        <taxon>Deinococci</taxon>
        <taxon>Deinococcales</taxon>
        <taxon>Deinococcaceae</taxon>
        <taxon>Deinococcus</taxon>
    </lineage>
</organism>
<feature type="transmembrane region" description="Helical" evidence="1">
    <location>
        <begin position="113"/>
        <end position="132"/>
    </location>
</feature>
<reference evidence="2" key="1">
    <citation type="journal article" date="2014" name="Int. J. Syst. Evol. Microbiol.">
        <title>Complete genome sequence of Corynebacterium casei LMG S-19264T (=DSM 44701T), isolated from a smear-ripened cheese.</title>
        <authorList>
            <consortium name="US DOE Joint Genome Institute (JGI-PGF)"/>
            <person name="Walter F."/>
            <person name="Albersmeier A."/>
            <person name="Kalinowski J."/>
            <person name="Ruckert C."/>
        </authorList>
    </citation>
    <scope>NUCLEOTIDE SEQUENCE</scope>
    <source>
        <strain evidence="2">JCM 31311</strain>
    </source>
</reference>
<proteinExistence type="predicted"/>
<accession>A0A918C9R1</accession>
<keyword evidence="1" id="KW-1133">Transmembrane helix</keyword>
<dbReference type="Proteomes" id="UP000603865">
    <property type="component" value="Unassembled WGS sequence"/>
</dbReference>
<keyword evidence="1" id="KW-0812">Transmembrane</keyword>
<evidence type="ECO:0000313" key="2">
    <source>
        <dbReference type="EMBL" id="GGR12903.1"/>
    </source>
</evidence>
<gene>
    <name evidence="2" type="ORF">GCM10008957_27320</name>
</gene>
<protein>
    <submittedName>
        <fullName evidence="2">Uncharacterized protein</fullName>
    </submittedName>
</protein>
<comment type="caution">
    <text evidence="2">The sequence shown here is derived from an EMBL/GenBank/DDBJ whole genome shotgun (WGS) entry which is preliminary data.</text>
</comment>
<keyword evidence="3" id="KW-1185">Reference proteome</keyword>
<reference evidence="2" key="2">
    <citation type="submission" date="2020-09" db="EMBL/GenBank/DDBJ databases">
        <authorList>
            <person name="Sun Q."/>
            <person name="Ohkuma M."/>
        </authorList>
    </citation>
    <scope>NUCLEOTIDE SEQUENCE</scope>
    <source>
        <strain evidence="2">JCM 31311</strain>
    </source>
</reference>
<evidence type="ECO:0000256" key="1">
    <source>
        <dbReference type="SAM" id="Phobius"/>
    </source>
</evidence>
<sequence>MPDVQKGMVEDHLCHRIECIDHFMPLLGASHPQTTRVAVLSLIRTFPGDVNEARHPFDLRDPVIEGTVNADGLFPSQIHDLRANGVLVDEQTVVFERKALQGKVPPADSVDVMVPWIVGLPVALVMSLMAFARFRPPSYLR</sequence>